<organism evidence="2 3">
    <name type="scientific">Tolypothrix tenuis PCC 7101</name>
    <dbReference type="NCBI Taxonomy" id="231146"/>
    <lineage>
        <taxon>Bacteria</taxon>
        <taxon>Bacillati</taxon>
        <taxon>Cyanobacteriota</taxon>
        <taxon>Cyanophyceae</taxon>
        <taxon>Nostocales</taxon>
        <taxon>Tolypothrichaceae</taxon>
        <taxon>Tolypothrix</taxon>
    </lineage>
</organism>
<evidence type="ECO:0008006" key="4">
    <source>
        <dbReference type="Google" id="ProtNLM"/>
    </source>
</evidence>
<dbReference type="InterPro" id="IPR026374">
    <property type="entry name" value="Cyano_PEP"/>
</dbReference>
<accession>A0A1Z4N554</accession>
<dbReference type="InterPro" id="IPR013424">
    <property type="entry name" value="Ice-binding_C"/>
</dbReference>
<protein>
    <recommendedName>
        <fullName evidence="4">PEP-CTERM protein-sorting domain-containing protein</fullName>
    </recommendedName>
</protein>
<evidence type="ECO:0000256" key="1">
    <source>
        <dbReference type="SAM" id="SignalP"/>
    </source>
</evidence>
<keyword evidence="3" id="KW-1185">Reference proteome</keyword>
<gene>
    <name evidence="2" type="ORF">NIES37_48670</name>
</gene>
<feature type="signal peptide" evidence="1">
    <location>
        <begin position="1"/>
        <end position="34"/>
    </location>
</feature>
<name>A0A1Z4N554_9CYAN</name>
<dbReference type="NCBIfam" id="TIGR04155">
    <property type="entry name" value="cyano_PEP"/>
    <property type="match status" value="1"/>
</dbReference>
<keyword evidence="1" id="KW-0732">Signal</keyword>
<evidence type="ECO:0000313" key="2">
    <source>
        <dbReference type="EMBL" id="BAZ00869.1"/>
    </source>
</evidence>
<dbReference type="Proteomes" id="UP000218785">
    <property type="component" value="Chromosome"/>
</dbReference>
<feature type="chain" id="PRO_5012441795" description="PEP-CTERM protein-sorting domain-containing protein" evidence="1">
    <location>
        <begin position="35"/>
        <end position="219"/>
    </location>
</feature>
<dbReference type="NCBIfam" id="TIGR02595">
    <property type="entry name" value="PEP_CTERM"/>
    <property type="match status" value="1"/>
</dbReference>
<dbReference type="EMBL" id="AP018248">
    <property type="protein sequence ID" value="BAZ00869.1"/>
    <property type="molecule type" value="Genomic_DNA"/>
</dbReference>
<reference evidence="2 3" key="1">
    <citation type="submission" date="2017-06" db="EMBL/GenBank/DDBJ databases">
        <title>Genome sequencing of cyanobaciteial culture collection at National Institute for Environmental Studies (NIES).</title>
        <authorList>
            <person name="Hirose Y."/>
            <person name="Shimura Y."/>
            <person name="Fujisawa T."/>
            <person name="Nakamura Y."/>
            <person name="Kawachi M."/>
        </authorList>
    </citation>
    <scope>NUCLEOTIDE SEQUENCE [LARGE SCALE GENOMIC DNA]</scope>
    <source>
        <strain evidence="2 3">NIES-37</strain>
    </source>
</reference>
<dbReference type="KEGG" id="ttq:NIES37_48670"/>
<proteinExistence type="predicted"/>
<dbReference type="AlphaFoldDB" id="A0A1Z4N554"/>
<evidence type="ECO:0000313" key="3">
    <source>
        <dbReference type="Proteomes" id="UP000218785"/>
    </source>
</evidence>
<sequence>MTKFAIRKNLMRGCTLVVLTSVAAVTLSTSQAKAVVINFDDLSSGSPIPNGYQGFNWDNFYTLSGSQYVPSGYNNGTVSNPNVAYNAYGFPASVSINNSQFDFNSAYLTSAWNNGLNIVVEGFLNGVTKYSQTVTVDSTSATLFNFNFLGIDNLRFTSFGGINAGYFGSGEHFALDNFTYNQSANVPEPVTILGTLTAAGFGVILRRKQKQQQKAIAKA</sequence>
<dbReference type="RefSeq" id="WP_096580071.1">
    <property type="nucleotide sequence ID" value="NZ_CAWNJS010000001.1"/>
</dbReference>